<dbReference type="Proteomes" id="UP000722050">
    <property type="component" value="Unassembled WGS sequence"/>
</dbReference>
<reference evidence="1" key="1">
    <citation type="submission" date="2020-04" db="EMBL/GenBank/DDBJ databases">
        <title>Deep metagenomics examines the oral microbiome during advanced dental caries in children, revealing novel taxa and co-occurrences with host molecules.</title>
        <authorList>
            <person name="Baker J.L."/>
            <person name="Morton J.T."/>
            <person name="Dinis M."/>
            <person name="Alvarez R."/>
            <person name="Tran N.C."/>
            <person name="Knight R."/>
            <person name="Edlund A."/>
        </authorList>
    </citation>
    <scope>NUCLEOTIDE SEQUENCE</scope>
    <source>
        <strain evidence="1">JCVI_24_bin.8</strain>
    </source>
</reference>
<dbReference type="EMBL" id="JABZQH010000300">
    <property type="protein sequence ID" value="MBF1352843.1"/>
    <property type="molecule type" value="Genomic_DNA"/>
</dbReference>
<protein>
    <submittedName>
        <fullName evidence="1">Uncharacterized protein</fullName>
    </submittedName>
</protein>
<evidence type="ECO:0000313" key="2">
    <source>
        <dbReference type="Proteomes" id="UP000722050"/>
    </source>
</evidence>
<feature type="non-terminal residue" evidence="1">
    <location>
        <position position="1"/>
    </location>
</feature>
<name>A0A930EF02_9FIRM</name>
<dbReference type="AlphaFoldDB" id="A0A930EF02"/>
<organism evidence="1 2">
    <name type="scientific">Mogibacterium diversum</name>
    <dbReference type="NCBI Taxonomy" id="114527"/>
    <lineage>
        <taxon>Bacteria</taxon>
        <taxon>Bacillati</taxon>
        <taxon>Bacillota</taxon>
        <taxon>Clostridia</taxon>
        <taxon>Peptostreptococcales</taxon>
        <taxon>Anaerovoracaceae</taxon>
        <taxon>Mogibacterium</taxon>
    </lineage>
</organism>
<gene>
    <name evidence="1" type="ORF">HXM71_07000</name>
</gene>
<comment type="caution">
    <text evidence="1">The sequence shown here is derived from an EMBL/GenBank/DDBJ whole genome shotgun (WGS) entry which is preliminary data.</text>
</comment>
<evidence type="ECO:0000313" key="1">
    <source>
        <dbReference type="EMBL" id="MBF1352843.1"/>
    </source>
</evidence>
<sequence length="104" mass="11845">LAVMFADVEASDLTRTQFNKLIEDSIRSEQKKLGDKGLPNSEADARQSLIKRFNKRRRNARKMAVQILNTPTVRQPMTDQAVDVLKEFAGDLYDGDDDDEDDED</sequence>
<proteinExistence type="predicted"/>
<accession>A0A930EF02</accession>